<dbReference type="Proteomes" id="UP000197138">
    <property type="component" value="Unassembled WGS sequence"/>
</dbReference>
<name>A0A218XLH3_PUNGR</name>
<comment type="caution">
    <text evidence="1">The sequence shown here is derived from an EMBL/GenBank/DDBJ whole genome shotgun (WGS) entry which is preliminary data.</text>
</comment>
<reference evidence="2" key="1">
    <citation type="journal article" date="2017" name="Plant J.">
        <title>The pomegranate (Punica granatum L.) genome and the genomics of punicalagin biosynthesis.</title>
        <authorList>
            <person name="Qin G."/>
            <person name="Xu C."/>
            <person name="Ming R."/>
            <person name="Tang H."/>
            <person name="Guyot R."/>
            <person name="Kramer E.M."/>
            <person name="Hu Y."/>
            <person name="Yi X."/>
            <person name="Qi Y."/>
            <person name="Xu X."/>
            <person name="Gao Z."/>
            <person name="Pan H."/>
            <person name="Jian J."/>
            <person name="Tian Y."/>
            <person name="Yue Z."/>
            <person name="Xu Y."/>
        </authorList>
    </citation>
    <scope>NUCLEOTIDE SEQUENCE [LARGE SCALE GENOMIC DNA]</scope>
    <source>
        <strain evidence="2">cv. Dabenzi</strain>
    </source>
</reference>
<sequence length="99" mass="10817">MTRLSCRVGGQDGIGFWSQRISLWRSEDRGWSTCEGWHNSPVVRGRWPGWTASGHSTSHHGEVKTASGLPAKVSTTHMSYGVGGRAGRPLVIARLAMEK</sequence>
<evidence type="ECO:0000313" key="2">
    <source>
        <dbReference type="Proteomes" id="UP000197138"/>
    </source>
</evidence>
<evidence type="ECO:0000313" key="1">
    <source>
        <dbReference type="EMBL" id="OWM85754.1"/>
    </source>
</evidence>
<dbReference type="EMBL" id="MTKT01001132">
    <property type="protein sequence ID" value="OWM85754.1"/>
    <property type="molecule type" value="Genomic_DNA"/>
</dbReference>
<proteinExistence type="predicted"/>
<dbReference type="AlphaFoldDB" id="A0A218XLH3"/>
<organism evidence="1 2">
    <name type="scientific">Punica granatum</name>
    <name type="common">Pomegranate</name>
    <dbReference type="NCBI Taxonomy" id="22663"/>
    <lineage>
        <taxon>Eukaryota</taxon>
        <taxon>Viridiplantae</taxon>
        <taxon>Streptophyta</taxon>
        <taxon>Embryophyta</taxon>
        <taxon>Tracheophyta</taxon>
        <taxon>Spermatophyta</taxon>
        <taxon>Magnoliopsida</taxon>
        <taxon>eudicotyledons</taxon>
        <taxon>Gunneridae</taxon>
        <taxon>Pentapetalae</taxon>
        <taxon>rosids</taxon>
        <taxon>malvids</taxon>
        <taxon>Myrtales</taxon>
        <taxon>Lythraceae</taxon>
        <taxon>Punica</taxon>
    </lineage>
</organism>
<accession>A0A218XLH3</accession>
<protein>
    <submittedName>
        <fullName evidence="1">Uncharacterized protein</fullName>
    </submittedName>
</protein>
<gene>
    <name evidence="1" type="ORF">CDL15_Pgr023687</name>
</gene>